<dbReference type="AlphaFoldDB" id="A0A518GI37"/>
<evidence type="ECO:0000256" key="1">
    <source>
        <dbReference type="SAM" id="MobiDB-lite"/>
    </source>
</evidence>
<feature type="compositionally biased region" description="Polar residues" evidence="1">
    <location>
        <begin position="10"/>
        <end position="19"/>
    </location>
</feature>
<dbReference type="KEGG" id="peh:Spb1_01160"/>
<sequence>MKRSAKANMLTPSTSSSIIETHPPTLPFAEEESPTVPHPMLWNESLEATPQLLKPALLTSDQQAEFLELLTKGASPFGACEKLECSQLQLALTLAQDAEFSEKLRAIKEIQGQNVVAMLYQAALKGNVTAQQFWLRHQPPADWRLAASPLEGQDLSDADLFDRCREAGLDFPPELTARLATPDLEA</sequence>
<accession>A0A518GI37</accession>
<protein>
    <submittedName>
        <fullName evidence="2">Uncharacterized protein</fullName>
    </submittedName>
</protein>
<dbReference type="EMBL" id="CP036299">
    <property type="protein sequence ID" value="QDV28253.1"/>
    <property type="molecule type" value="Genomic_DNA"/>
</dbReference>
<evidence type="ECO:0000313" key="3">
    <source>
        <dbReference type="Proteomes" id="UP000315349"/>
    </source>
</evidence>
<organism evidence="2 3">
    <name type="scientific">Planctopirus ephydatiae</name>
    <dbReference type="NCBI Taxonomy" id="2528019"/>
    <lineage>
        <taxon>Bacteria</taxon>
        <taxon>Pseudomonadati</taxon>
        <taxon>Planctomycetota</taxon>
        <taxon>Planctomycetia</taxon>
        <taxon>Planctomycetales</taxon>
        <taxon>Planctomycetaceae</taxon>
        <taxon>Planctopirus</taxon>
    </lineage>
</organism>
<name>A0A518GI37_9PLAN</name>
<keyword evidence="3" id="KW-1185">Reference proteome</keyword>
<feature type="region of interest" description="Disordered" evidence="1">
    <location>
        <begin position="1"/>
        <end position="20"/>
    </location>
</feature>
<gene>
    <name evidence="2" type="ORF">Spb1_01160</name>
</gene>
<evidence type="ECO:0000313" key="2">
    <source>
        <dbReference type="EMBL" id="QDV28253.1"/>
    </source>
</evidence>
<proteinExistence type="predicted"/>
<reference evidence="2 3" key="1">
    <citation type="submission" date="2019-02" db="EMBL/GenBank/DDBJ databases">
        <title>Deep-cultivation of Planctomycetes and their phenomic and genomic characterization uncovers novel biology.</title>
        <authorList>
            <person name="Wiegand S."/>
            <person name="Jogler M."/>
            <person name="Boedeker C."/>
            <person name="Pinto D."/>
            <person name="Vollmers J."/>
            <person name="Rivas-Marin E."/>
            <person name="Kohn T."/>
            <person name="Peeters S.H."/>
            <person name="Heuer A."/>
            <person name="Rast P."/>
            <person name="Oberbeckmann S."/>
            <person name="Bunk B."/>
            <person name="Jeske O."/>
            <person name="Meyerdierks A."/>
            <person name="Storesund J.E."/>
            <person name="Kallscheuer N."/>
            <person name="Luecker S."/>
            <person name="Lage O.M."/>
            <person name="Pohl T."/>
            <person name="Merkel B.J."/>
            <person name="Hornburger P."/>
            <person name="Mueller R.-W."/>
            <person name="Bruemmer F."/>
            <person name="Labrenz M."/>
            <person name="Spormann A.M."/>
            <person name="Op den Camp H."/>
            <person name="Overmann J."/>
            <person name="Amann R."/>
            <person name="Jetten M.S.M."/>
            <person name="Mascher T."/>
            <person name="Medema M.H."/>
            <person name="Devos D.P."/>
            <person name="Kaster A.-K."/>
            <person name="Ovreas L."/>
            <person name="Rohde M."/>
            <person name="Galperin M.Y."/>
            <person name="Jogler C."/>
        </authorList>
    </citation>
    <scope>NUCLEOTIDE SEQUENCE [LARGE SCALE GENOMIC DNA]</scope>
    <source>
        <strain evidence="2 3">Spb1</strain>
    </source>
</reference>
<dbReference type="Proteomes" id="UP000315349">
    <property type="component" value="Chromosome"/>
</dbReference>